<dbReference type="OrthoDB" id="10651333at2759"/>
<feature type="compositionally biased region" description="Polar residues" evidence="1">
    <location>
        <begin position="20"/>
        <end position="32"/>
    </location>
</feature>
<dbReference type="AlphaFoldDB" id="A0A9Q5I0F5"/>
<feature type="region of interest" description="Disordered" evidence="1">
    <location>
        <begin position="139"/>
        <end position="188"/>
    </location>
</feature>
<sequence length="188" mass="19893">MAPPHRLAATPISSGARRAQPSTARPPHSQQFVERHPELCYAPRLLPVPLPEEMQPGWRPSPHTSYPSAYAPNAPTRAGDGVNGALHSTAGTHSHARGGPSTDYPHDYYLMAHPTFSIAAPPPYSTTVPLTQPVYVAPASQSAPVPIPKPREPPSPPTPDATPPRPAVTSRRKPVSAGYAQHGGSPTT</sequence>
<dbReference type="EMBL" id="LNZH02000157">
    <property type="protein sequence ID" value="OCB89349.1"/>
    <property type="molecule type" value="Genomic_DNA"/>
</dbReference>
<protein>
    <submittedName>
        <fullName evidence="2">Uncharacterized protein</fullName>
    </submittedName>
</protein>
<proteinExistence type="predicted"/>
<evidence type="ECO:0000313" key="3">
    <source>
        <dbReference type="Proteomes" id="UP000757232"/>
    </source>
</evidence>
<name>A0A9Q5I0F5_SANBA</name>
<accession>A0A9Q5I0F5</accession>
<feature type="region of interest" description="Disordered" evidence="1">
    <location>
        <begin position="1"/>
        <end position="34"/>
    </location>
</feature>
<gene>
    <name evidence="2" type="ORF">A7U60_g3439</name>
</gene>
<evidence type="ECO:0000313" key="2">
    <source>
        <dbReference type="EMBL" id="OCB89349.1"/>
    </source>
</evidence>
<reference evidence="2" key="1">
    <citation type="submission" date="2016-06" db="EMBL/GenBank/DDBJ databases">
        <title>Draft Genome sequence of the fungus Inonotus baumii.</title>
        <authorList>
            <person name="Zhu H."/>
            <person name="Lin W."/>
        </authorList>
    </citation>
    <scope>NUCLEOTIDE SEQUENCE</scope>
    <source>
        <strain evidence="2">821</strain>
    </source>
</reference>
<dbReference type="Proteomes" id="UP000757232">
    <property type="component" value="Unassembled WGS sequence"/>
</dbReference>
<feature type="compositionally biased region" description="Pro residues" evidence="1">
    <location>
        <begin position="145"/>
        <end position="166"/>
    </location>
</feature>
<feature type="region of interest" description="Disordered" evidence="1">
    <location>
        <begin position="52"/>
        <end position="100"/>
    </location>
</feature>
<evidence type="ECO:0000256" key="1">
    <source>
        <dbReference type="SAM" id="MobiDB-lite"/>
    </source>
</evidence>
<organism evidence="2 3">
    <name type="scientific">Sanghuangporus baumii</name>
    <name type="common">Phellinus baumii</name>
    <dbReference type="NCBI Taxonomy" id="108892"/>
    <lineage>
        <taxon>Eukaryota</taxon>
        <taxon>Fungi</taxon>
        <taxon>Dikarya</taxon>
        <taxon>Basidiomycota</taxon>
        <taxon>Agaricomycotina</taxon>
        <taxon>Agaricomycetes</taxon>
        <taxon>Hymenochaetales</taxon>
        <taxon>Hymenochaetaceae</taxon>
        <taxon>Sanghuangporus</taxon>
    </lineage>
</organism>
<keyword evidence="3" id="KW-1185">Reference proteome</keyword>
<comment type="caution">
    <text evidence="2">The sequence shown here is derived from an EMBL/GenBank/DDBJ whole genome shotgun (WGS) entry which is preliminary data.</text>
</comment>